<dbReference type="SFLD" id="SFLDG01129">
    <property type="entry name" value="C1.5:_HAD__Beta-PGM__Phosphata"/>
    <property type="match status" value="1"/>
</dbReference>
<dbReference type="AlphaFoldDB" id="A0A173WF30"/>
<dbReference type="NCBIfam" id="TIGR01509">
    <property type="entry name" value="HAD-SF-IA-v3"/>
    <property type="match status" value="1"/>
</dbReference>
<sequence>MYKNIVFDFGGVMVDFDPKEYLVDRFCNADVEEQVYQLTFGSEEWKLLDAGLITRFEANQRMLARAKEQGRAFEVQGVLDDWMHILRPRRRMQELVQKLKSHGYCVYYLSNIPEDVLDLLMERDMKGLFDGGVASCEVHINKPDPRIYQALLDKYGLKAKESVFIDDRLDNIQAAFQLGFTGIQMKDSVGTLVRSLATCNVVVR</sequence>
<dbReference type="InterPro" id="IPR036412">
    <property type="entry name" value="HAD-like_sf"/>
</dbReference>
<accession>A0A173WF30</accession>
<dbReference type="Pfam" id="PF00702">
    <property type="entry name" value="Hydrolase"/>
    <property type="match status" value="1"/>
</dbReference>
<evidence type="ECO:0000313" key="1">
    <source>
        <dbReference type="EMBL" id="RAW63108.1"/>
    </source>
</evidence>
<dbReference type="PANTHER" id="PTHR43611:SF3">
    <property type="entry name" value="FLAVIN MONONUCLEOTIDE HYDROLASE 1, CHLOROPLATIC"/>
    <property type="match status" value="1"/>
</dbReference>
<evidence type="ECO:0000313" key="2">
    <source>
        <dbReference type="Proteomes" id="UP000250429"/>
    </source>
</evidence>
<dbReference type="InterPro" id="IPR006439">
    <property type="entry name" value="HAD-SF_hydro_IA"/>
</dbReference>
<dbReference type="InterPro" id="IPR023214">
    <property type="entry name" value="HAD_sf"/>
</dbReference>
<proteinExistence type="predicted"/>
<gene>
    <name evidence="1" type="ORF">C4N23_01600</name>
</gene>
<dbReference type="SUPFAM" id="SSF56784">
    <property type="entry name" value="HAD-like"/>
    <property type="match status" value="1"/>
</dbReference>
<organism evidence="1 2">
    <name type="scientific">Faecalibacterium hattorii</name>
    <dbReference type="NCBI Taxonomy" id="2935520"/>
    <lineage>
        <taxon>Bacteria</taxon>
        <taxon>Bacillati</taxon>
        <taxon>Bacillota</taxon>
        <taxon>Clostridia</taxon>
        <taxon>Eubacteriales</taxon>
        <taxon>Oscillospiraceae</taxon>
        <taxon>Faecalibacterium</taxon>
    </lineage>
</organism>
<dbReference type="Proteomes" id="UP000250429">
    <property type="component" value="Unassembled WGS sequence"/>
</dbReference>
<reference evidence="1 2" key="1">
    <citation type="submission" date="2018-02" db="EMBL/GenBank/DDBJ databases">
        <title>Complete genome sequencing of Faecalibacterium prausnitzii strains isolated from the human gut.</title>
        <authorList>
            <person name="Fitzgerald B.C."/>
            <person name="Shkoporov A.N."/>
            <person name="Ross P.R."/>
            <person name="Hill C."/>
        </authorList>
    </citation>
    <scope>NUCLEOTIDE SEQUENCE [LARGE SCALE GENOMIC DNA]</scope>
    <source>
        <strain evidence="1 2">APC922/41-1</strain>
    </source>
</reference>
<dbReference type="SFLD" id="SFLDS00003">
    <property type="entry name" value="Haloacid_Dehalogenase"/>
    <property type="match status" value="1"/>
</dbReference>
<name>A0A173WF30_9FIRM</name>
<keyword evidence="2" id="KW-1185">Reference proteome</keyword>
<dbReference type="PANTHER" id="PTHR43611">
    <property type="entry name" value="ALPHA-D-GLUCOSE 1-PHOSPHATE PHOSPHATASE"/>
    <property type="match status" value="1"/>
</dbReference>
<dbReference type="RefSeq" id="WP_055187983.1">
    <property type="nucleotide sequence ID" value="NZ_JBLVPC010000173.1"/>
</dbReference>
<dbReference type="InterPro" id="IPR023198">
    <property type="entry name" value="PGP-like_dom2"/>
</dbReference>
<dbReference type="Gene3D" id="1.10.150.240">
    <property type="entry name" value="Putative phosphatase, domain 2"/>
    <property type="match status" value="1"/>
</dbReference>
<dbReference type="OrthoDB" id="9797415at2"/>
<protein>
    <submittedName>
        <fullName evidence="1">HAD family phosphatase</fullName>
    </submittedName>
</protein>
<dbReference type="EMBL" id="PRLC01000002">
    <property type="protein sequence ID" value="RAW63108.1"/>
    <property type="molecule type" value="Genomic_DNA"/>
</dbReference>
<dbReference type="Gene3D" id="3.40.50.1000">
    <property type="entry name" value="HAD superfamily/HAD-like"/>
    <property type="match status" value="1"/>
</dbReference>
<dbReference type="CDD" id="cd02603">
    <property type="entry name" value="HAD_sEH-N_like"/>
    <property type="match status" value="1"/>
</dbReference>
<dbReference type="PRINTS" id="PR00413">
    <property type="entry name" value="HADHALOGNASE"/>
</dbReference>
<comment type="caution">
    <text evidence="1">The sequence shown here is derived from an EMBL/GenBank/DDBJ whole genome shotgun (WGS) entry which is preliminary data.</text>
</comment>